<evidence type="ECO:0000313" key="2">
    <source>
        <dbReference type="EMBL" id="WAC02666.1"/>
    </source>
</evidence>
<keyword evidence="3" id="KW-1185">Reference proteome</keyword>
<accession>A0A9E8MWK7</accession>
<organism evidence="2 3">
    <name type="scientific">Lacinutrix neustonica</name>
    <dbReference type="NCBI Taxonomy" id="2980107"/>
    <lineage>
        <taxon>Bacteria</taxon>
        <taxon>Pseudomonadati</taxon>
        <taxon>Bacteroidota</taxon>
        <taxon>Flavobacteriia</taxon>
        <taxon>Flavobacteriales</taxon>
        <taxon>Flavobacteriaceae</taxon>
        <taxon>Lacinutrix</taxon>
    </lineage>
</organism>
<reference evidence="2" key="1">
    <citation type="submission" date="2022-11" db="EMBL/GenBank/DDBJ databases">
        <title>Lacinutrix neustonica HL-RS19T sp. nov., isolated from the surface microlayer sample of brackish Lake Shihwa.</title>
        <authorList>
            <person name="Choi J.Y."/>
            <person name="Hwang C.Y."/>
        </authorList>
    </citation>
    <scope>NUCLEOTIDE SEQUENCE</scope>
    <source>
        <strain evidence="2">HL-RS19</strain>
    </source>
</reference>
<feature type="region of interest" description="Disordered" evidence="1">
    <location>
        <begin position="36"/>
        <end position="55"/>
    </location>
</feature>
<proteinExistence type="predicted"/>
<dbReference type="Proteomes" id="UP001164705">
    <property type="component" value="Chromosome"/>
</dbReference>
<sequence>MNFLNSGKVTLDRATNKESLAKKMVDYLLKLGYNEEFNHEEEDNTTQEENQLVPR</sequence>
<protein>
    <submittedName>
        <fullName evidence="2">Uncharacterized protein</fullName>
    </submittedName>
</protein>
<dbReference type="AlphaFoldDB" id="A0A9E8MWK7"/>
<evidence type="ECO:0000313" key="3">
    <source>
        <dbReference type="Proteomes" id="UP001164705"/>
    </source>
</evidence>
<dbReference type="KEGG" id="lnu:N7U66_02995"/>
<dbReference type="EMBL" id="CP113088">
    <property type="protein sequence ID" value="WAC02666.1"/>
    <property type="molecule type" value="Genomic_DNA"/>
</dbReference>
<dbReference type="RefSeq" id="WP_267677264.1">
    <property type="nucleotide sequence ID" value="NZ_CP113088.1"/>
</dbReference>
<evidence type="ECO:0000256" key="1">
    <source>
        <dbReference type="SAM" id="MobiDB-lite"/>
    </source>
</evidence>
<gene>
    <name evidence="2" type="ORF">N7U66_02995</name>
</gene>
<name>A0A9E8MWK7_9FLAO</name>